<evidence type="ECO:0000256" key="1">
    <source>
        <dbReference type="SAM" id="Phobius"/>
    </source>
</evidence>
<dbReference type="RefSeq" id="WP_142006162.1">
    <property type="nucleotide sequence ID" value="NZ_CAJTBP010000001.1"/>
</dbReference>
<gene>
    <name evidence="2" type="ORF">FB554_2280</name>
</gene>
<feature type="transmembrane region" description="Helical" evidence="1">
    <location>
        <begin position="371"/>
        <end position="392"/>
    </location>
</feature>
<keyword evidence="1" id="KW-0812">Transmembrane</keyword>
<evidence type="ECO:0000313" key="3">
    <source>
        <dbReference type="Proteomes" id="UP000318336"/>
    </source>
</evidence>
<feature type="transmembrane region" description="Helical" evidence="1">
    <location>
        <begin position="270"/>
        <end position="289"/>
    </location>
</feature>
<feature type="transmembrane region" description="Helical" evidence="1">
    <location>
        <begin position="336"/>
        <end position="359"/>
    </location>
</feature>
<feature type="transmembrane region" description="Helical" evidence="1">
    <location>
        <begin position="237"/>
        <end position="258"/>
    </location>
</feature>
<keyword evidence="1" id="KW-0472">Membrane</keyword>
<dbReference type="OrthoDB" id="4872204at2"/>
<feature type="transmembrane region" description="Helical" evidence="1">
    <location>
        <begin position="28"/>
        <end position="55"/>
    </location>
</feature>
<proteinExistence type="predicted"/>
<sequence length="437" mass="44138">MSTMTLLERTRQIVPGPSLDPQHRWHRLLVAAGFGAVAAFALALILVVPSVAGWVTDAQSTATWSDALSFAPALWVLVHRGSVTAPGDAVAVTAPLLALTAGAVLLARSAARAALVKVDTDVRPAPPATTSSTASTASDAADAEEDARGGDAWWHLPAAFVGGYALSGVLLALLAWVGPTRPNPLYVLPGSVVVAALGMGWALLRSREDPEADAALEVIDGLTERVPVVVRRALKPALVGAGVLLVLGALLALVAVALSWSRVSQIGGELGVGATAGVLLTLGQLLALPNVAAWSAAWLSGASVTVGPVSVGHAAISPGLLPMVPVFGAIPEAGAGPAWAPFVPLVPVAVGAVVGLLTLRRLTSLASLQVKVRTAAVAGALAGGIVLAVGYLGSMGLSEGAMSYVGPHLLAIPLLLLELVVGAVAAATALHYWRTHR</sequence>
<evidence type="ECO:0000313" key="2">
    <source>
        <dbReference type="EMBL" id="TQL34121.1"/>
    </source>
</evidence>
<feature type="transmembrane region" description="Helical" evidence="1">
    <location>
        <begin position="296"/>
        <end position="316"/>
    </location>
</feature>
<dbReference type="EMBL" id="VFOK01000001">
    <property type="protein sequence ID" value="TQL34121.1"/>
    <property type="molecule type" value="Genomic_DNA"/>
</dbReference>
<dbReference type="AlphaFoldDB" id="A0A542XE72"/>
<dbReference type="InterPro" id="IPR045931">
    <property type="entry name" value="DUF6350"/>
</dbReference>
<feature type="transmembrane region" description="Helical" evidence="1">
    <location>
        <begin position="89"/>
        <end position="107"/>
    </location>
</feature>
<feature type="transmembrane region" description="Helical" evidence="1">
    <location>
        <begin position="412"/>
        <end position="433"/>
    </location>
</feature>
<accession>A0A542XE72</accession>
<organism evidence="2 3">
    <name type="scientific">Barrientosiimonas humi</name>
    <dbReference type="NCBI Taxonomy" id="999931"/>
    <lineage>
        <taxon>Bacteria</taxon>
        <taxon>Bacillati</taxon>
        <taxon>Actinomycetota</taxon>
        <taxon>Actinomycetes</taxon>
        <taxon>Micrococcales</taxon>
        <taxon>Dermacoccaceae</taxon>
        <taxon>Barrientosiimonas</taxon>
    </lineage>
</organism>
<name>A0A542XE72_9MICO</name>
<feature type="transmembrane region" description="Helical" evidence="1">
    <location>
        <begin position="184"/>
        <end position="204"/>
    </location>
</feature>
<comment type="caution">
    <text evidence="2">The sequence shown here is derived from an EMBL/GenBank/DDBJ whole genome shotgun (WGS) entry which is preliminary data.</text>
</comment>
<dbReference type="Pfam" id="PF19877">
    <property type="entry name" value="DUF6350"/>
    <property type="match status" value="1"/>
</dbReference>
<feature type="transmembrane region" description="Helical" evidence="1">
    <location>
        <begin position="158"/>
        <end position="178"/>
    </location>
</feature>
<protein>
    <submittedName>
        <fullName evidence="2">Uncharacterized protein</fullName>
    </submittedName>
</protein>
<keyword evidence="1" id="KW-1133">Transmembrane helix</keyword>
<reference evidence="2 3" key="1">
    <citation type="submission" date="2019-06" db="EMBL/GenBank/DDBJ databases">
        <title>Sequencing the genomes of 1000 actinobacteria strains.</title>
        <authorList>
            <person name="Klenk H.-P."/>
        </authorList>
    </citation>
    <scope>NUCLEOTIDE SEQUENCE [LARGE SCALE GENOMIC DNA]</scope>
    <source>
        <strain evidence="2 3">DSM 24617</strain>
    </source>
</reference>
<dbReference type="Proteomes" id="UP000318336">
    <property type="component" value="Unassembled WGS sequence"/>
</dbReference>
<keyword evidence="3" id="KW-1185">Reference proteome</keyword>